<evidence type="ECO:0000259" key="9">
    <source>
        <dbReference type="PROSITE" id="PS50004"/>
    </source>
</evidence>
<evidence type="ECO:0000256" key="4">
    <source>
        <dbReference type="ARBA" id="ARBA00023157"/>
    </source>
</evidence>
<keyword evidence="4" id="KW-1015">Disulfide bond</keyword>
<dbReference type="EMBL" id="CAJPIZ010003158">
    <property type="protein sequence ID" value="CAG2105998.1"/>
    <property type="molecule type" value="Genomic_DNA"/>
</dbReference>
<dbReference type="InterPro" id="IPR017946">
    <property type="entry name" value="PLC-like_Pdiesterase_TIM-brl"/>
</dbReference>
<dbReference type="InterPro" id="IPR000008">
    <property type="entry name" value="C2_dom"/>
</dbReference>
<dbReference type="InterPro" id="IPR001192">
    <property type="entry name" value="PI-PLC_fam"/>
</dbReference>
<organism evidence="11">
    <name type="scientific">Medioppia subpectinata</name>
    <dbReference type="NCBI Taxonomy" id="1979941"/>
    <lineage>
        <taxon>Eukaryota</taxon>
        <taxon>Metazoa</taxon>
        <taxon>Ecdysozoa</taxon>
        <taxon>Arthropoda</taxon>
        <taxon>Chelicerata</taxon>
        <taxon>Arachnida</taxon>
        <taxon>Acari</taxon>
        <taxon>Acariformes</taxon>
        <taxon>Sarcoptiformes</taxon>
        <taxon>Oribatida</taxon>
        <taxon>Brachypylina</taxon>
        <taxon>Oppioidea</taxon>
        <taxon>Oppiidae</taxon>
        <taxon>Medioppia</taxon>
    </lineage>
</organism>
<keyword evidence="7" id="KW-0378">Hydrolase</keyword>
<feature type="compositionally biased region" description="Low complexity" evidence="8">
    <location>
        <begin position="281"/>
        <end position="294"/>
    </location>
</feature>
<dbReference type="GO" id="GO:0046872">
    <property type="term" value="F:metal ion binding"/>
    <property type="evidence" value="ECO:0007669"/>
    <property type="project" value="UniProtKB-KW"/>
</dbReference>
<gene>
    <name evidence="11" type="ORF">OSB1V03_LOCUS6002</name>
</gene>
<dbReference type="GO" id="GO:0004435">
    <property type="term" value="F:phosphatidylinositol-4,5-bisphosphate phospholipase C activity"/>
    <property type="evidence" value="ECO:0007669"/>
    <property type="project" value="UniProtKB-EC"/>
</dbReference>
<accession>A0A7R9PYK1</accession>
<evidence type="ECO:0000313" key="11">
    <source>
        <dbReference type="EMBL" id="CAD7625568.1"/>
    </source>
</evidence>
<feature type="domain" description="C2" evidence="9">
    <location>
        <begin position="415"/>
        <end position="543"/>
    </location>
</feature>
<dbReference type="AlphaFoldDB" id="A0A7R9PYK1"/>
<dbReference type="OrthoDB" id="269822at2759"/>
<feature type="domain" description="PI-PLC Y-box" evidence="10">
    <location>
        <begin position="320"/>
        <end position="411"/>
    </location>
</feature>
<evidence type="ECO:0000256" key="7">
    <source>
        <dbReference type="RuleBase" id="RU361133"/>
    </source>
</evidence>
<dbReference type="InterPro" id="IPR001711">
    <property type="entry name" value="PLipase_C_Pinositol-sp_Y"/>
</dbReference>
<evidence type="ECO:0000313" key="12">
    <source>
        <dbReference type="Proteomes" id="UP000759131"/>
    </source>
</evidence>
<dbReference type="PROSITE" id="PS50004">
    <property type="entry name" value="C2"/>
    <property type="match status" value="1"/>
</dbReference>
<keyword evidence="2" id="KW-0479">Metal-binding</keyword>
<dbReference type="PANTHER" id="PTHR10336">
    <property type="entry name" value="PHOSPHOINOSITIDE-SPECIFIC PHOSPHOLIPASE C FAMILY PROTEIN"/>
    <property type="match status" value="1"/>
</dbReference>
<dbReference type="Gene3D" id="3.20.20.190">
    <property type="entry name" value="Phosphatidylinositol (PI) phosphodiesterase"/>
    <property type="match status" value="1"/>
</dbReference>
<keyword evidence="7" id="KW-0442">Lipid degradation</keyword>
<protein>
    <recommendedName>
        <fullName evidence="7">Phosphoinositide phospholipase C</fullName>
        <ecNumber evidence="7">3.1.4.11</ecNumber>
    </recommendedName>
</protein>
<reference evidence="11" key="1">
    <citation type="submission" date="2020-11" db="EMBL/GenBank/DDBJ databases">
        <authorList>
            <person name="Tran Van P."/>
        </authorList>
    </citation>
    <scope>NUCLEOTIDE SEQUENCE</scope>
</reference>
<dbReference type="SMART" id="SM00149">
    <property type="entry name" value="PLCYc"/>
    <property type="match status" value="1"/>
</dbReference>
<keyword evidence="3" id="KW-0460">Magnesium</keyword>
<keyword evidence="6" id="KW-0456">Lyase</keyword>
<evidence type="ECO:0000256" key="3">
    <source>
        <dbReference type="ARBA" id="ARBA00022842"/>
    </source>
</evidence>
<dbReference type="GO" id="GO:0016829">
    <property type="term" value="F:lyase activity"/>
    <property type="evidence" value="ECO:0007669"/>
    <property type="project" value="UniProtKB-KW"/>
</dbReference>
<dbReference type="GO" id="GO:0035556">
    <property type="term" value="P:intracellular signal transduction"/>
    <property type="evidence" value="ECO:0007669"/>
    <property type="project" value="InterPro"/>
</dbReference>
<dbReference type="EMBL" id="OC857733">
    <property type="protein sequence ID" value="CAD7625568.1"/>
    <property type="molecule type" value="Genomic_DNA"/>
</dbReference>
<dbReference type="GO" id="GO:0016042">
    <property type="term" value="P:lipid catabolic process"/>
    <property type="evidence" value="ECO:0007669"/>
    <property type="project" value="UniProtKB-KW"/>
</dbReference>
<dbReference type="PANTHER" id="PTHR10336:SF209">
    <property type="entry name" value="PHOSPHOINOSITIDE PHOSPHOLIPASE C"/>
    <property type="match status" value="1"/>
</dbReference>
<feature type="region of interest" description="Disordered" evidence="8">
    <location>
        <begin position="211"/>
        <end position="252"/>
    </location>
</feature>
<dbReference type="Pfam" id="PF00387">
    <property type="entry name" value="PI-PLC-Y"/>
    <property type="match status" value="1"/>
</dbReference>
<comment type="catalytic activity">
    <reaction evidence="1">
        <text>an N-(acyl)-sphingosylphosphoethanolamine = an N-(acyl)-sphingosyl-1,3-cyclic phosphate + ethanolamine</text>
        <dbReference type="Rhea" id="RHEA:60648"/>
        <dbReference type="ChEBI" id="CHEBI:57603"/>
        <dbReference type="ChEBI" id="CHEBI:143891"/>
        <dbReference type="ChEBI" id="CHEBI:143892"/>
    </reaction>
</comment>
<dbReference type="GO" id="GO:0005886">
    <property type="term" value="C:plasma membrane"/>
    <property type="evidence" value="ECO:0007669"/>
    <property type="project" value="TreeGrafter"/>
</dbReference>
<feature type="non-terminal residue" evidence="11">
    <location>
        <position position="570"/>
    </location>
</feature>
<feature type="compositionally biased region" description="Basic and acidic residues" evidence="8">
    <location>
        <begin position="303"/>
        <end position="315"/>
    </location>
</feature>
<dbReference type="Gene3D" id="2.60.40.150">
    <property type="entry name" value="C2 domain"/>
    <property type="match status" value="1"/>
</dbReference>
<evidence type="ECO:0000256" key="5">
    <source>
        <dbReference type="ARBA" id="ARBA00023224"/>
    </source>
</evidence>
<dbReference type="Proteomes" id="UP000759131">
    <property type="component" value="Unassembled WGS sequence"/>
</dbReference>
<dbReference type="Pfam" id="PF00168">
    <property type="entry name" value="C2"/>
    <property type="match status" value="1"/>
</dbReference>
<dbReference type="SUPFAM" id="SSF49562">
    <property type="entry name" value="C2 domain (Calcium/lipid-binding domain, CaLB)"/>
    <property type="match status" value="1"/>
</dbReference>
<comment type="catalytic activity">
    <reaction evidence="7">
        <text>a 1,2-diacyl-sn-glycero-3-phospho-(1D-myo-inositol-4,5-bisphosphate) + H2O = 1D-myo-inositol 1,4,5-trisphosphate + a 1,2-diacyl-sn-glycerol + H(+)</text>
        <dbReference type="Rhea" id="RHEA:33179"/>
        <dbReference type="ChEBI" id="CHEBI:15377"/>
        <dbReference type="ChEBI" id="CHEBI:15378"/>
        <dbReference type="ChEBI" id="CHEBI:17815"/>
        <dbReference type="ChEBI" id="CHEBI:58456"/>
        <dbReference type="ChEBI" id="CHEBI:203600"/>
        <dbReference type="EC" id="3.1.4.11"/>
    </reaction>
</comment>
<dbReference type="SMART" id="SM00148">
    <property type="entry name" value="PLCXc"/>
    <property type="match status" value="1"/>
</dbReference>
<dbReference type="CDD" id="cd08558">
    <property type="entry name" value="PI-PLCc_eukaryota"/>
    <property type="match status" value="1"/>
</dbReference>
<dbReference type="PROSITE" id="PS50008">
    <property type="entry name" value="PIPLC_Y_DOMAIN"/>
    <property type="match status" value="1"/>
</dbReference>
<dbReference type="SMART" id="SM00239">
    <property type="entry name" value="C2"/>
    <property type="match status" value="1"/>
</dbReference>
<proteinExistence type="predicted"/>
<sequence>MTKASLADCEAYISRYEPKDSENPGYLSIKGFCNLFKSIDFNIFNRSHRVVCEVMSEPLSDYYIASSYNTIQMTGESRVESYQSALTRGCRCIDLEVIDGDNGEPIVCHGLSATILLRDVLQTIQKYAFKTTQYPLILSMEIHCSFEQQIVIASLIRQILKDYLYDGVVDNNKSHLPSPETLVRKILIQSKKLPKIKTKKLSKLKKSLELDAINESESQPEDTDEEEEDGYDSDNDISDNDLKDDTIDGNIGTKSIKFTEDQNKEVMKNTENLNSVKKHNNNNNMNRSNTFPSNNKKDHRKNIRTDPDQLNGDHHPLGKYYEMISLEEEKSETFSKTKPDDQKYVKFTKKHLVRTYPKGDLTNYNPISHWNMGSQLVALNYQITDKPMLFNEALFAMNGKCGYVLKSDYLRKGKEYGMSGRSSVINAPTSKIKKVWIKIISGQHIPKPGNSLDGEIVDPYVELRVYGHPADSKTEFKTSPVKNNGFNPIWEESTEFIIRLPDMAFIYFAVRDNLTTDSDVILGQYMLAFPAIMEGYRTVNLVDSDNRSLSPASLLVHITFKDVGDYWSPE</sequence>
<dbReference type="InterPro" id="IPR000909">
    <property type="entry name" value="PLipase_C_PInositol-sp_X_dom"/>
</dbReference>
<keyword evidence="7" id="KW-0443">Lipid metabolism</keyword>
<feature type="compositionally biased region" description="Acidic residues" evidence="8">
    <location>
        <begin position="212"/>
        <end position="239"/>
    </location>
</feature>
<evidence type="ECO:0000256" key="6">
    <source>
        <dbReference type="ARBA" id="ARBA00023239"/>
    </source>
</evidence>
<dbReference type="EC" id="3.1.4.11" evidence="7"/>
<evidence type="ECO:0000256" key="2">
    <source>
        <dbReference type="ARBA" id="ARBA00022723"/>
    </source>
</evidence>
<keyword evidence="12" id="KW-1185">Reference proteome</keyword>
<evidence type="ECO:0000259" key="10">
    <source>
        <dbReference type="PROSITE" id="PS50008"/>
    </source>
</evidence>
<dbReference type="SUPFAM" id="SSF51695">
    <property type="entry name" value="PLC-like phosphodiesterases"/>
    <property type="match status" value="1"/>
</dbReference>
<feature type="region of interest" description="Disordered" evidence="8">
    <location>
        <begin position="275"/>
        <end position="315"/>
    </location>
</feature>
<name>A0A7R9PYK1_9ACAR</name>
<dbReference type="PROSITE" id="PS50007">
    <property type="entry name" value="PIPLC_X_DOMAIN"/>
    <property type="match status" value="1"/>
</dbReference>
<dbReference type="PRINTS" id="PR00390">
    <property type="entry name" value="PHPHLIPASEC"/>
</dbReference>
<dbReference type="InterPro" id="IPR035892">
    <property type="entry name" value="C2_domain_sf"/>
</dbReference>
<dbReference type="Pfam" id="PF00388">
    <property type="entry name" value="PI-PLC-X"/>
    <property type="match status" value="1"/>
</dbReference>
<evidence type="ECO:0000256" key="8">
    <source>
        <dbReference type="SAM" id="MobiDB-lite"/>
    </source>
</evidence>
<keyword evidence="5" id="KW-0807">Transducer</keyword>
<dbReference type="CDD" id="cd00275">
    <property type="entry name" value="C2_PLC_like"/>
    <property type="match status" value="1"/>
</dbReference>
<evidence type="ECO:0000256" key="1">
    <source>
        <dbReference type="ARBA" id="ARBA00000110"/>
    </source>
</evidence>